<dbReference type="RefSeq" id="WP_014388450.1">
    <property type="nucleotide sequence ID" value="NC_017025.1"/>
</dbReference>
<dbReference type="PATRIC" id="fig|1094466.5.peg.1345"/>
<gene>
    <name evidence="2" type="ordered locus">KQS_06830</name>
</gene>
<feature type="transmembrane region" description="Helical" evidence="1">
    <location>
        <begin position="56"/>
        <end position="73"/>
    </location>
</feature>
<name>H8XQM7_FLAIG</name>
<evidence type="ECO:0000313" key="2">
    <source>
        <dbReference type="EMBL" id="CCG53325.1"/>
    </source>
</evidence>
<reference evidence="3" key="2">
    <citation type="submission" date="2012-03" db="EMBL/GenBank/DDBJ databases">
        <title>Complete genome sequence of Flavobacterium indicum GPTSA100-9T, isolated from warm spring water.</title>
        <authorList>
            <person name="Barbier P."/>
            <person name="Houel A."/>
            <person name="Loux V."/>
            <person name="Poulain J."/>
            <person name="Bernardet J.-F."/>
            <person name="Touchon M."/>
            <person name="Duchaud E."/>
        </authorList>
    </citation>
    <scope>NUCLEOTIDE SEQUENCE [LARGE SCALE GENOMIC DNA]</scope>
    <source>
        <strain evidence="3">DSM 17447 / CIP 109464 / GPTSA100-9</strain>
    </source>
</reference>
<protein>
    <submittedName>
        <fullName evidence="2">Uncharacterized protein</fullName>
    </submittedName>
</protein>
<keyword evidence="1" id="KW-0812">Transmembrane</keyword>
<dbReference type="AlphaFoldDB" id="H8XQM7"/>
<dbReference type="EMBL" id="HE774682">
    <property type="protein sequence ID" value="CCG53325.1"/>
    <property type="molecule type" value="Genomic_DNA"/>
</dbReference>
<dbReference type="OrthoDB" id="1363839at2"/>
<evidence type="ECO:0000256" key="1">
    <source>
        <dbReference type="SAM" id="Phobius"/>
    </source>
</evidence>
<evidence type="ECO:0000313" key="3">
    <source>
        <dbReference type="Proteomes" id="UP000007599"/>
    </source>
</evidence>
<reference evidence="2 3" key="1">
    <citation type="journal article" date="2012" name="J. Bacteriol.">
        <title>Complete Genome Sequence of Flavobacterium indicum GPSTA100-9T, Isolated from Warm Spring Water.</title>
        <authorList>
            <person name="Barbier P."/>
            <person name="Houel A."/>
            <person name="Loux V."/>
            <person name="Poulain J."/>
            <person name="Bernardet J.F."/>
            <person name="Touchon M."/>
            <person name="Duchaud E."/>
        </authorList>
    </citation>
    <scope>NUCLEOTIDE SEQUENCE [LARGE SCALE GENOMIC DNA]</scope>
    <source>
        <strain evidence="3">DSM 17447 / CIP 109464 / GPTSA100-9</strain>
    </source>
</reference>
<organism evidence="2 3">
    <name type="scientific">Flavobacterium indicum (strain DSM 17447 / CIP 109464 / GPTSA100-9)</name>
    <dbReference type="NCBI Taxonomy" id="1094466"/>
    <lineage>
        <taxon>Bacteria</taxon>
        <taxon>Pseudomonadati</taxon>
        <taxon>Bacteroidota</taxon>
        <taxon>Flavobacteriia</taxon>
        <taxon>Flavobacteriales</taxon>
        <taxon>Flavobacteriaceae</taxon>
        <taxon>Flavobacterium</taxon>
    </lineage>
</organism>
<keyword evidence="1" id="KW-1133">Transmembrane helix</keyword>
<keyword evidence="1" id="KW-0472">Membrane</keyword>
<dbReference type="Proteomes" id="UP000007599">
    <property type="component" value="Chromosome I"/>
</dbReference>
<sequence length="78" mass="9346">MGYLLQQFVYGFGGVLRWLYFQILNFPLNDKFQKNINYYLDIDSDEKDNNGFTVRTKNGFTFLITIFILIIYIEKTNK</sequence>
<dbReference type="eggNOG" id="ENOG5030QMQ">
    <property type="taxonomic scope" value="Bacteria"/>
</dbReference>
<proteinExistence type="predicted"/>
<keyword evidence="3" id="KW-1185">Reference proteome</keyword>
<dbReference type="STRING" id="1094466.KQS_06830"/>
<dbReference type="HOGENOM" id="CLU_2616816_0_0_10"/>
<dbReference type="KEGG" id="fin:KQS_06830"/>
<accession>H8XQM7</accession>